<evidence type="ECO:0000313" key="2">
    <source>
        <dbReference type="EMBL" id="GAA3238281.1"/>
    </source>
</evidence>
<accession>A0ABP6QSA1</accession>
<dbReference type="Pfam" id="PF03432">
    <property type="entry name" value="Relaxase"/>
    <property type="match status" value="1"/>
</dbReference>
<organism evidence="2 3">
    <name type="scientific">Actinocorallia longicatena</name>
    <dbReference type="NCBI Taxonomy" id="111803"/>
    <lineage>
        <taxon>Bacteria</taxon>
        <taxon>Bacillati</taxon>
        <taxon>Actinomycetota</taxon>
        <taxon>Actinomycetes</taxon>
        <taxon>Streptosporangiales</taxon>
        <taxon>Thermomonosporaceae</taxon>
        <taxon>Actinocorallia</taxon>
    </lineage>
</organism>
<evidence type="ECO:0000313" key="3">
    <source>
        <dbReference type="Proteomes" id="UP001501237"/>
    </source>
</evidence>
<protein>
    <recommendedName>
        <fullName evidence="1">MobA/VirD2-like nuclease domain-containing protein</fullName>
    </recommendedName>
</protein>
<evidence type="ECO:0000259" key="1">
    <source>
        <dbReference type="Pfam" id="PF03432"/>
    </source>
</evidence>
<dbReference type="EMBL" id="BAAAUV010000034">
    <property type="protein sequence ID" value="GAA3238281.1"/>
    <property type="molecule type" value="Genomic_DNA"/>
</dbReference>
<reference evidence="3" key="1">
    <citation type="journal article" date="2019" name="Int. J. Syst. Evol. Microbiol.">
        <title>The Global Catalogue of Microorganisms (GCM) 10K type strain sequencing project: providing services to taxonomists for standard genome sequencing and annotation.</title>
        <authorList>
            <consortium name="The Broad Institute Genomics Platform"/>
            <consortium name="The Broad Institute Genome Sequencing Center for Infectious Disease"/>
            <person name="Wu L."/>
            <person name="Ma J."/>
        </authorList>
    </citation>
    <scope>NUCLEOTIDE SEQUENCE [LARGE SCALE GENOMIC DNA]</scope>
    <source>
        <strain evidence="3">JCM 9377</strain>
    </source>
</reference>
<sequence length="420" mass="46729">MDAHRKLLGKEVPSGHVWHCSISLPPGDSTDERKLNDAEWEEVAKAAMNVLGFDDGVNSPCRWIAVHHGKSVGGNEHIHLAVNLVRENGRVARTGHDRTKLQRLCAELEEKFELSVVEGRGRSARRGVSRAEWERAGGEGKEPDRRWLARVVSGVAVMAQDEPDFVRSLRGAGVDVRPKFGDPPERSDVVVGYSVARSGQGPEERLWFGGGNLDRELSLPRLRERFRWVSGSDAADVWARPSEQRVPDPLTVRAWWSVSEEAADLVERLRNVPIDDEAWRVIAGDVAGVLALWSIRVEHDYPGALAAAAEALADLARPRHEERAPRPRSMPNDFRKIARASATVARRGHPTSDQLALLRQILRVMELIEVAQVAHHRASDALGRLNDARSQLQILQLRPALRTTSRTSRMVREQGGQGIE</sequence>
<feature type="domain" description="MobA/VirD2-like nuclease" evidence="1">
    <location>
        <begin position="13"/>
        <end position="114"/>
    </location>
</feature>
<dbReference type="Proteomes" id="UP001501237">
    <property type="component" value="Unassembled WGS sequence"/>
</dbReference>
<comment type="caution">
    <text evidence="2">The sequence shown here is derived from an EMBL/GenBank/DDBJ whole genome shotgun (WGS) entry which is preliminary data.</text>
</comment>
<proteinExistence type="predicted"/>
<keyword evidence="3" id="KW-1185">Reference proteome</keyword>
<name>A0ABP6QSA1_9ACTN</name>
<dbReference type="InterPro" id="IPR005094">
    <property type="entry name" value="Endonuclease_MobA/VirD2"/>
</dbReference>
<gene>
    <name evidence="2" type="ORF">GCM10010468_73770</name>
</gene>